<feature type="signal peptide" evidence="3">
    <location>
        <begin position="1"/>
        <end position="20"/>
    </location>
</feature>
<dbReference type="STRING" id="159087.Daro_0423"/>
<dbReference type="Gene3D" id="3.40.710.10">
    <property type="entry name" value="DD-peptidase/beta-lactamase superfamily"/>
    <property type="match status" value="2"/>
</dbReference>
<name>Q47J01_DECAR</name>
<feature type="chain" id="PRO_5004233269" evidence="3">
    <location>
        <begin position="21"/>
        <end position="479"/>
    </location>
</feature>
<dbReference type="PANTHER" id="PTHR30023">
    <property type="entry name" value="D-ALANYL-D-ALANINE CARBOXYPEPTIDASE"/>
    <property type="match status" value="1"/>
</dbReference>
<dbReference type="GO" id="GO:0006508">
    <property type="term" value="P:proteolysis"/>
    <property type="evidence" value="ECO:0007669"/>
    <property type="project" value="InterPro"/>
</dbReference>
<proteinExistence type="inferred from homology"/>
<evidence type="ECO:0000256" key="3">
    <source>
        <dbReference type="SAM" id="SignalP"/>
    </source>
</evidence>
<dbReference type="PRINTS" id="PR00922">
    <property type="entry name" value="DADACBPTASE3"/>
</dbReference>
<dbReference type="MEROPS" id="S13.003"/>
<dbReference type="InterPro" id="IPR000667">
    <property type="entry name" value="Peptidase_S13"/>
</dbReference>
<dbReference type="Gene3D" id="3.50.80.20">
    <property type="entry name" value="D-Ala-D-Ala carboxypeptidase C, peptidase S13"/>
    <property type="match status" value="1"/>
</dbReference>
<dbReference type="EMBL" id="CP000089">
    <property type="protein sequence ID" value="AAZ45180.1"/>
    <property type="molecule type" value="Genomic_DNA"/>
</dbReference>
<dbReference type="KEGG" id="dar:Daro_0423"/>
<comment type="similarity">
    <text evidence="1">Belongs to the peptidase S13 family.</text>
</comment>
<evidence type="ECO:0000256" key="2">
    <source>
        <dbReference type="ARBA" id="ARBA00022801"/>
    </source>
</evidence>
<sequence length="479" mass="51382">MFIKRLAPLILAGISLAALADGLPPSVLGALKAAQIPAKNVAVVIQAVDSGSPLVAHNASQAMNPASVMKLVTTYAALDLLGPAYTWKTTVWTESAPVDGILSGNLYIKGSGDPRFAIEHLWSLLRQLQVRGIRQIAGDVVLDRTAFNVPSIDPGAFDDKPMRPYNVGPDGLLLNFRSLRFTLVPDNGKPRVLMETPSEGLRVDNQLRAGNGDCGSNWKDLINVRLIPENSGNRLEFTGTYSALCGEKPLNLSPLPADAQADGLIRALWKELGGNLNGQVRGGTVPIGAKLLAQHESAPLADAVRDINKFSNNVMARQVFLTLGNDSAPATAERSKQRISDWLAARNLRFGELVLDNGSGLSRVERISADSLNRLLLDAWKNPVMPEFVSSMPIVGIDGTMKKRLNSSEATGRAHIKTGTLDGVKAASGYALDALGRRYAFTFLINHPKAQAGSAAIDALLVWVAQRRVGEKTPVLENE</sequence>
<reference evidence="4" key="1">
    <citation type="submission" date="2005-08" db="EMBL/GenBank/DDBJ databases">
        <title>Complete sequence of Dechloromonas aromatica RCB.</title>
        <authorList>
            <person name="Salinero K.K."/>
            <person name="Copeland A."/>
            <person name="Lucas S."/>
            <person name="Lapidus A."/>
            <person name="Barry K."/>
            <person name="Detter J.C."/>
            <person name="Glavina T."/>
            <person name="Hammon N."/>
            <person name="Israni S."/>
            <person name="Pitluck S."/>
            <person name="Di Bartolo G."/>
            <person name="Trong S."/>
            <person name="Schmutz J."/>
            <person name="Larimer F."/>
            <person name="Land M."/>
            <person name="Ivanova N."/>
            <person name="Richardson P."/>
        </authorList>
    </citation>
    <scope>NUCLEOTIDE SEQUENCE</scope>
    <source>
        <strain evidence="4">RCB</strain>
    </source>
</reference>
<keyword evidence="4" id="KW-0645">Protease</keyword>
<evidence type="ECO:0000256" key="1">
    <source>
        <dbReference type="ARBA" id="ARBA00006096"/>
    </source>
</evidence>
<dbReference type="InterPro" id="IPR012338">
    <property type="entry name" value="Beta-lactam/transpept-like"/>
</dbReference>
<dbReference type="eggNOG" id="COG2027">
    <property type="taxonomic scope" value="Bacteria"/>
</dbReference>
<dbReference type="NCBIfam" id="TIGR00666">
    <property type="entry name" value="PBP4"/>
    <property type="match status" value="1"/>
</dbReference>
<dbReference type="SUPFAM" id="SSF56601">
    <property type="entry name" value="beta-lactamase/transpeptidase-like"/>
    <property type="match status" value="1"/>
</dbReference>
<dbReference type="GO" id="GO:0000270">
    <property type="term" value="P:peptidoglycan metabolic process"/>
    <property type="evidence" value="ECO:0007669"/>
    <property type="project" value="TreeGrafter"/>
</dbReference>
<keyword evidence="4" id="KW-0121">Carboxypeptidase</keyword>
<dbReference type="AlphaFoldDB" id="Q47J01"/>
<dbReference type="HOGENOM" id="CLU_017692_2_1_4"/>
<organism evidence="4">
    <name type="scientific">Dechloromonas aromatica (strain RCB)</name>
    <dbReference type="NCBI Taxonomy" id="159087"/>
    <lineage>
        <taxon>Bacteria</taxon>
        <taxon>Pseudomonadati</taxon>
        <taxon>Pseudomonadota</taxon>
        <taxon>Betaproteobacteria</taxon>
        <taxon>Rhodocyclales</taxon>
        <taxon>Azonexaceae</taxon>
        <taxon>Dechloromonas</taxon>
    </lineage>
</organism>
<dbReference type="PANTHER" id="PTHR30023:SF0">
    <property type="entry name" value="PENICILLIN-SENSITIVE CARBOXYPEPTIDASE A"/>
    <property type="match status" value="1"/>
</dbReference>
<keyword evidence="2" id="KW-0378">Hydrolase</keyword>
<dbReference type="Pfam" id="PF02113">
    <property type="entry name" value="Peptidase_S13"/>
    <property type="match status" value="1"/>
</dbReference>
<keyword evidence="3" id="KW-0732">Signal</keyword>
<accession>Q47J01</accession>
<evidence type="ECO:0000313" key="4">
    <source>
        <dbReference type="EMBL" id="AAZ45180.1"/>
    </source>
</evidence>
<protein>
    <submittedName>
        <fullName evidence="4">D-Ala-D-Ala carboxypeptidase PBP3, Serine peptidase, MEROPS family S13</fullName>
    </submittedName>
</protein>
<dbReference type="GO" id="GO:0004185">
    <property type="term" value="F:serine-type carboxypeptidase activity"/>
    <property type="evidence" value="ECO:0007669"/>
    <property type="project" value="InterPro"/>
</dbReference>
<gene>
    <name evidence="4" type="ordered locus">Daro_0423</name>
</gene>